<keyword evidence="3" id="KW-1185">Reference proteome</keyword>
<accession>A0ABT3D014</accession>
<proteinExistence type="predicted"/>
<evidence type="ECO:0000313" key="3">
    <source>
        <dbReference type="Proteomes" id="UP001300692"/>
    </source>
</evidence>
<sequence length="201" mass="22240">MKKLINKSYLILGLLAGVFFSSCEESLEFPDVNFSASETTITAGDTVLFTASSGADLYSIYTGDAGHEYSESVYEVLPDSAYEDVTIPEGEQVITGQDTIRGPITMMALELYDFRKIDANTGDPIDFATGFAMSRVEYKQAREFEYIYTTPGIYTVTLVTTNVGRPDNSGYDGNRADALTYDEYATRRKLQEITIVVNPIN</sequence>
<organism evidence="2 3">
    <name type="scientific">Reichenbachiella ulvae</name>
    <dbReference type="NCBI Taxonomy" id="2980104"/>
    <lineage>
        <taxon>Bacteria</taxon>
        <taxon>Pseudomonadati</taxon>
        <taxon>Bacteroidota</taxon>
        <taxon>Cytophagia</taxon>
        <taxon>Cytophagales</taxon>
        <taxon>Reichenbachiellaceae</taxon>
        <taxon>Reichenbachiella</taxon>
    </lineage>
</organism>
<dbReference type="PROSITE" id="PS51257">
    <property type="entry name" value="PROKAR_LIPOPROTEIN"/>
    <property type="match status" value="1"/>
</dbReference>
<comment type="caution">
    <text evidence="2">The sequence shown here is derived from an EMBL/GenBank/DDBJ whole genome shotgun (WGS) entry which is preliminary data.</text>
</comment>
<protein>
    <submittedName>
        <fullName evidence="2">DUF5017 domain-containing protein</fullName>
    </submittedName>
</protein>
<evidence type="ECO:0000313" key="2">
    <source>
        <dbReference type="EMBL" id="MCV9389291.1"/>
    </source>
</evidence>
<dbReference type="Proteomes" id="UP001300692">
    <property type="component" value="Unassembled WGS sequence"/>
</dbReference>
<feature type="signal peptide" evidence="1">
    <location>
        <begin position="1"/>
        <end position="23"/>
    </location>
</feature>
<evidence type="ECO:0000256" key="1">
    <source>
        <dbReference type="SAM" id="SignalP"/>
    </source>
</evidence>
<feature type="chain" id="PRO_5045839531" evidence="1">
    <location>
        <begin position="24"/>
        <end position="201"/>
    </location>
</feature>
<reference evidence="2 3" key="1">
    <citation type="submission" date="2022-10" db="EMBL/GenBank/DDBJ databases">
        <title>Comparative genomics and taxonomic characterization of three novel marine species of genus Reichenbachiella exhibiting antioxidant and polysaccharide degradation activities.</title>
        <authorList>
            <person name="Muhammad N."/>
            <person name="Lee Y.-J."/>
            <person name="Ko J."/>
            <person name="Kim S.-G."/>
        </authorList>
    </citation>
    <scope>NUCLEOTIDE SEQUENCE [LARGE SCALE GENOMIC DNA]</scope>
    <source>
        <strain evidence="2 3">ABR2-5</strain>
    </source>
</reference>
<gene>
    <name evidence="2" type="ORF">N7U62_21680</name>
</gene>
<dbReference type="RefSeq" id="WP_264140214.1">
    <property type="nucleotide sequence ID" value="NZ_JAOYOD010000001.1"/>
</dbReference>
<keyword evidence="1" id="KW-0732">Signal</keyword>
<dbReference type="EMBL" id="JAOYOD010000001">
    <property type="protein sequence ID" value="MCV9389291.1"/>
    <property type="molecule type" value="Genomic_DNA"/>
</dbReference>
<name>A0ABT3D014_9BACT</name>